<feature type="region of interest" description="Disordered" evidence="1">
    <location>
        <begin position="41"/>
        <end position="63"/>
    </location>
</feature>
<organism evidence="2">
    <name type="scientific">freshwater metagenome</name>
    <dbReference type="NCBI Taxonomy" id="449393"/>
    <lineage>
        <taxon>unclassified sequences</taxon>
        <taxon>metagenomes</taxon>
        <taxon>ecological metagenomes</taxon>
    </lineage>
</organism>
<feature type="region of interest" description="Disordered" evidence="1">
    <location>
        <begin position="1"/>
        <end position="27"/>
    </location>
</feature>
<dbReference type="EMBL" id="CAFBIY010000197">
    <property type="protein sequence ID" value="CAB4853081.1"/>
    <property type="molecule type" value="Genomic_DNA"/>
</dbReference>
<accession>A0A6J7C745</accession>
<evidence type="ECO:0000256" key="1">
    <source>
        <dbReference type="SAM" id="MobiDB-lite"/>
    </source>
</evidence>
<gene>
    <name evidence="2" type="ORF">UFOPK3267_02605</name>
</gene>
<dbReference type="AlphaFoldDB" id="A0A6J7C745"/>
<reference evidence="2" key="1">
    <citation type="submission" date="2020-05" db="EMBL/GenBank/DDBJ databases">
        <authorList>
            <person name="Chiriac C."/>
            <person name="Salcher M."/>
            <person name="Ghai R."/>
            <person name="Kavagutti S V."/>
        </authorList>
    </citation>
    <scope>NUCLEOTIDE SEQUENCE</scope>
</reference>
<name>A0A6J7C745_9ZZZZ</name>
<proteinExistence type="predicted"/>
<protein>
    <submittedName>
        <fullName evidence="2">Unannotated protein</fullName>
    </submittedName>
</protein>
<evidence type="ECO:0000313" key="2">
    <source>
        <dbReference type="EMBL" id="CAB4853081.1"/>
    </source>
</evidence>
<sequence length="88" mass="9510">MIREWREQHLADEANNKARPSDQTKTRVVEPVFVLQVAEQREDDAVGNADAGGGDEERVPAGDAAAHTCSARIRTISDSCGNCTARST</sequence>